<evidence type="ECO:0000256" key="4">
    <source>
        <dbReference type="RuleBase" id="RU003513"/>
    </source>
</evidence>
<protein>
    <recommendedName>
        <fullName evidence="3">UDP-N-acetylglucosamine 2-epimerase (non-hydrolyzing)</fullName>
        <ecNumber evidence="3">5.1.3.14</ecNumber>
    </recommendedName>
</protein>
<proteinExistence type="inferred from homology"/>
<organism evidence="6 7">
    <name type="scientific">Tannerella forsythia</name>
    <name type="common">Bacteroides forsythus</name>
    <dbReference type="NCBI Taxonomy" id="28112"/>
    <lineage>
        <taxon>Bacteria</taxon>
        <taxon>Pseudomonadati</taxon>
        <taxon>Bacteroidota</taxon>
        <taxon>Bacteroidia</taxon>
        <taxon>Bacteroidales</taxon>
        <taxon>Tannerellaceae</taxon>
        <taxon>Tannerella</taxon>
    </lineage>
</organism>
<dbReference type="Proteomes" id="UP000279860">
    <property type="component" value="Unassembled WGS sequence"/>
</dbReference>
<dbReference type="Pfam" id="PF02350">
    <property type="entry name" value="Epimerase_2"/>
    <property type="match status" value="1"/>
</dbReference>
<comment type="similarity">
    <text evidence="2 4">Belongs to the UDP-N-acetylglucosamine 2-epimerase family.</text>
</comment>
<comment type="caution">
    <text evidence="6">The sequence shown here is derived from an EMBL/GenBank/DDBJ whole genome shotgun (WGS) entry which is preliminary data.</text>
</comment>
<evidence type="ECO:0000256" key="2">
    <source>
        <dbReference type="ARBA" id="ARBA00038209"/>
    </source>
</evidence>
<dbReference type="FunFam" id="3.40.50.2000:FF:000043">
    <property type="entry name" value="UDP-N-acetylglucosamine 2-epimerase"/>
    <property type="match status" value="1"/>
</dbReference>
<evidence type="ECO:0000256" key="3">
    <source>
        <dbReference type="ARBA" id="ARBA00038858"/>
    </source>
</evidence>
<dbReference type="InterPro" id="IPR003331">
    <property type="entry name" value="UDP_GlcNAc_Epimerase_2_dom"/>
</dbReference>
<dbReference type="CDD" id="cd03786">
    <property type="entry name" value="GTB_UDP-GlcNAc_2-Epimerase"/>
    <property type="match status" value="1"/>
</dbReference>
<dbReference type="RefSeq" id="WP_124790145.1">
    <property type="nucleotide sequence ID" value="NZ_RQYN01000026.1"/>
</dbReference>
<dbReference type="PANTHER" id="PTHR43174">
    <property type="entry name" value="UDP-N-ACETYLGLUCOSAMINE 2-EPIMERASE"/>
    <property type="match status" value="1"/>
</dbReference>
<dbReference type="InterPro" id="IPR029767">
    <property type="entry name" value="WecB-like"/>
</dbReference>
<dbReference type="SUPFAM" id="SSF53756">
    <property type="entry name" value="UDP-Glycosyltransferase/glycogen phosphorylase"/>
    <property type="match status" value="1"/>
</dbReference>
<dbReference type="AlphaFoldDB" id="A0A3P1YU14"/>
<dbReference type="GO" id="GO:0008761">
    <property type="term" value="F:UDP-N-acetylglucosamine 2-epimerase activity"/>
    <property type="evidence" value="ECO:0007669"/>
    <property type="project" value="UniProtKB-EC"/>
</dbReference>
<feature type="domain" description="UDP-N-acetylglucosamine 2-epimerase" evidence="5">
    <location>
        <begin position="26"/>
        <end position="382"/>
    </location>
</feature>
<keyword evidence="1 4" id="KW-0413">Isomerase</keyword>
<reference evidence="6 7" key="1">
    <citation type="submission" date="2018-11" db="EMBL/GenBank/DDBJ databases">
        <title>Genomes From Bacteria Associated with the Canine Oral Cavity: a Test Case for Automated Genome-Based Taxonomic Assignment.</title>
        <authorList>
            <person name="Coil D.A."/>
            <person name="Jospin G."/>
            <person name="Darling A.E."/>
            <person name="Wallis C."/>
            <person name="Davis I.J."/>
            <person name="Harris S."/>
            <person name="Eisen J.A."/>
            <person name="Holcombe L.J."/>
            <person name="O'Flynn C."/>
        </authorList>
    </citation>
    <scope>NUCLEOTIDE SEQUENCE [LARGE SCALE GENOMIC DNA]</scope>
    <source>
        <strain evidence="6 7">OH1426_COT-023</strain>
    </source>
</reference>
<evidence type="ECO:0000313" key="6">
    <source>
        <dbReference type="EMBL" id="RRD74574.1"/>
    </source>
</evidence>
<dbReference type="EMBL" id="RQYN01000026">
    <property type="protein sequence ID" value="RRD74574.1"/>
    <property type="molecule type" value="Genomic_DNA"/>
</dbReference>
<dbReference type="Gene3D" id="3.40.50.2000">
    <property type="entry name" value="Glycogen Phosphorylase B"/>
    <property type="match status" value="2"/>
</dbReference>
<dbReference type="NCBIfam" id="TIGR00236">
    <property type="entry name" value="wecB"/>
    <property type="match status" value="1"/>
</dbReference>
<dbReference type="EC" id="5.1.3.14" evidence="3"/>
<gene>
    <name evidence="6" type="ORF">EII41_07895</name>
</gene>
<evidence type="ECO:0000259" key="5">
    <source>
        <dbReference type="Pfam" id="PF02350"/>
    </source>
</evidence>
<evidence type="ECO:0000256" key="1">
    <source>
        <dbReference type="ARBA" id="ARBA00023235"/>
    </source>
</evidence>
<name>A0A3P1YU14_TANFO</name>
<evidence type="ECO:0000313" key="7">
    <source>
        <dbReference type="Proteomes" id="UP000279860"/>
    </source>
</evidence>
<accession>A0A3P1YU14</accession>
<dbReference type="PANTHER" id="PTHR43174:SF2">
    <property type="entry name" value="UDP-N-ACETYLGLUCOSAMINE 2-EPIMERASE"/>
    <property type="match status" value="1"/>
</dbReference>
<sequence>MKRIMLVFGTRPEAIKMAPLVQEFRKHPDQYETLVCVTGQHREMLDQVLNIFGIVPDYDLNIMKPGQDLYDVTARILSGMRDVLSEAKPEIVLVHGDTTTSMAVALAAFYRQIPVGHVEAGLRTHNIYSPWPEEMNRQITGRIATHHFSPTPLSRENLLREGIDKSRILVTGNTVIDALYAVVNKIKNDVPLQLSLGKELKAAGYDTDRLGVEEGRHLVLITGHRRENFGDGFLHICQAIKTLSEKYPNVDFVYPMHLNPNVRKPIQAIFGENRQSNLFFIEPLEYLSFVYLMEKSHIVLTDSGGIQEEAPGLGKPVLVMRDTTERPEALEAGTVKLVGTDYDKIVSEVSSLLDDTECYKRMSQAVNPYGDGKACERIVEYIGAL</sequence>